<accession>W1WIE8</accession>
<sequence length="82" mass="8723">MLNIIRVLPYVTQSSSICPLAPNACESGRTTISPKIVSNIPKITTNVISIVKYLLASSFLFSPSVFATNALPPVPIINPNAP</sequence>
<comment type="caution">
    <text evidence="1">The sequence shown here is derived from an EMBL/GenBank/DDBJ whole genome shotgun (WGS) entry which is preliminary data.</text>
</comment>
<organism evidence="1">
    <name type="scientific">human gut metagenome</name>
    <dbReference type="NCBI Taxonomy" id="408170"/>
    <lineage>
        <taxon>unclassified sequences</taxon>
        <taxon>metagenomes</taxon>
        <taxon>organismal metagenomes</taxon>
    </lineage>
</organism>
<protein>
    <submittedName>
        <fullName evidence="1">Uncharacterized protein</fullName>
    </submittedName>
</protein>
<proteinExistence type="predicted"/>
<dbReference type="EMBL" id="AZMM01018705">
    <property type="protein sequence ID" value="ETJ17918.1"/>
    <property type="molecule type" value="Genomic_DNA"/>
</dbReference>
<reference evidence="1" key="1">
    <citation type="submission" date="2013-12" db="EMBL/GenBank/DDBJ databases">
        <title>A Varibaculum cambriense genome reconstructed from a premature infant gut community with otherwise low bacterial novelty that shifts toward anaerobic metabolism during the third week of life.</title>
        <authorList>
            <person name="Brown C.T."/>
            <person name="Sharon I."/>
            <person name="Thomas B.C."/>
            <person name="Castelle C.J."/>
            <person name="Morowitz M.J."/>
            <person name="Banfield J.F."/>
        </authorList>
    </citation>
    <scope>NUCLEOTIDE SEQUENCE</scope>
</reference>
<evidence type="ECO:0000313" key="1">
    <source>
        <dbReference type="EMBL" id="ETJ17918.1"/>
    </source>
</evidence>
<name>W1WIE8_9ZZZZ</name>
<gene>
    <name evidence="1" type="ORF">Q604_UNBC18705G0001</name>
</gene>
<dbReference type="AlphaFoldDB" id="W1WIE8"/>
<feature type="non-terminal residue" evidence="1">
    <location>
        <position position="82"/>
    </location>
</feature>